<feature type="compositionally biased region" description="Polar residues" evidence="1">
    <location>
        <begin position="584"/>
        <end position="614"/>
    </location>
</feature>
<feature type="compositionally biased region" description="Basic and acidic residues" evidence="1">
    <location>
        <begin position="449"/>
        <end position="465"/>
    </location>
</feature>
<feature type="region of interest" description="Disordered" evidence="1">
    <location>
        <begin position="445"/>
        <end position="467"/>
    </location>
</feature>
<organism evidence="2 3">
    <name type="scientific">Clavelina lepadiformis</name>
    <name type="common">Light-bulb sea squirt</name>
    <name type="synonym">Ascidia lepadiformis</name>
    <dbReference type="NCBI Taxonomy" id="159417"/>
    <lineage>
        <taxon>Eukaryota</taxon>
        <taxon>Metazoa</taxon>
        <taxon>Chordata</taxon>
        <taxon>Tunicata</taxon>
        <taxon>Ascidiacea</taxon>
        <taxon>Aplousobranchia</taxon>
        <taxon>Clavelinidae</taxon>
        <taxon>Clavelina</taxon>
    </lineage>
</organism>
<sequence length="960" mass="108071">MPSNKNFNNNHNSASAASAENSSNKDEFPENEMNEKVWEETRQVVKLFLERSLSQNAKSSMGYMKPEGYHKLKQEGKLLFYQRQQSKPERGKLTRTPADASPSNKIKEFKLTPTLPSHLSLNETTIVTSANSDLRKEHAKIYSDNDLSNPRRCSDPVDISDNTMIYKLIDSNSEDLCFHSSDSLPSTGDEGTKHLRSSSFTKAISRRSVISYLESKEKQDELYGADNEIYKERNRKGHGSVRTSEIMYAKNNDVHRTKSAVAEAITAVHSQSETKDDTANQHTLEKKSSMREKWKKIMPGALSRKKSKQRKRCDQQRVSEEEHREVSTESFWSTSKAASFPQKSGQSEHDRSASPVKMQVSPPQSRNISPQIPVRHIHHSSSSSSLTYTTTNQIAGQLERNKSGSLPLSLRIGVSPDNSFNAPKSRRYSEDCAAPYKVCSKNSLSKHHTASDHSPARPHHLDLSHKKGKSGRFRRLFRFWKKRHSSESSSTSSLSQSLPSLQAPIGQESEFNVDDDELRGRDYMDGNVLQSSDTKHKPYHHRGSLSFSSGDLDGISVHEKQKIYDEIAETLSRISVKFNRHIQSRSSTPGSRLTTPESSFSTQEYRQYAKSSRSGPPGRQTVHQSGKSFRKYRDESQPALTAYMNIANQRDLRSNNTHKMASKMPRSFPFRRHTHHAPTGSLDSPYRNAQTTSEDQSEVSPEAVRKGDVVDGLPSGDADKESLGIAHLRIQSSSVGDARAETNTLPLLISPNGLQSDVDFPQNIRAKNTSNDGLLMEGTPCTSFANRSSFEDDTSPSSEIDEDKLVDLLVQAICQRGDEYTRSIDMPNGVPLEPAFRMNVVRYMSRASYDRFEHFATRFCNNVRQLVETSPPRHPDIFPVVMVFNMTRIMVDLVSSESTRQAVDHILQYSTQFVTRLVQNTGNTWGTVLEQLQDTEAELSDADSPTETPRRLGNTYEEVD</sequence>
<feature type="compositionally biased region" description="Low complexity" evidence="1">
    <location>
        <begin position="487"/>
        <end position="501"/>
    </location>
</feature>
<evidence type="ECO:0000313" key="2">
    <source>
        <dbReference type="EMBL" id="CAK8696613.1"/>
    </source>
</evidence>
<gene>
    <name evidence="2" type="ORF">CVLEPA_LOCUS29768</name>
</gene>
<feature type="compositionally biased region" description="Basic and acidic residues" evidence="1">
    <location>
        <begin position="312"/>
        <end position="327"/>
    </location>
</feature>
<dbReference type="EMBL" id="CAWYQH010000163">
    <property type="protein sequence ID" value="CAK8696613.1"/>
    <property type="molecule type" value="Genomic_DNA"/>
</dbReference>
<feature type="compositionally biased region" description="Basic and acidic residues" evidence="1">
    <location>
        <begin position="23"/>
        <end position="36"/>
    </location>
</feature>
<evidence type="ECO:0000313" key="3">
    <source>
        <dbReference type="Proteomes" id="UP001642483"/>
    </source>
</evidence>
<evidence type="ECO:0000256" key="1">
    <source>
        <dbReference type="SAM" id="MobiDB-lite"/>
    </source>
</evidence>
<feature type="region of interest" description="Disordered" evidence="1">
    <location>
        <begin position="936"/>
        <end position="960"/>
    </location>
</feature>
<feature type="compositionally biased region" description="Polar residues" evidence="1">
    <location>
        <begin position="361"/>
        <end position="370"/>
    </location>
</feature>
<feature type="compositionally biased region" description="Low complexity" evidence="1">
    <location>
        <begin position="1"/>
        <end position="22"/>
    </location>
</feature>
<feature type="compositionally biased region" description="Polar residues" evidence="1">
    <location>
        <begin position="328"/>
        <end position="345"/>
    </location>
</feature>
<feature type="region of interest" description="Disordered" evidence="1">
    <location>
        <begin position="666"/>
        <end position="720"/>
    </location>
</feature>
<protein>
    <submittedName>
        <fullName evidence="2">Uncharacterized protein</fullName>
    </submittedName>
</protein>
<comment type="caution">
    <text evidence="2">The sequence shown here is derived from an EMBL/GenBank/DDBJ whole genome shotgun (WGS) entry which is preliminary data.</text>
</comment>
<feature type="region of interest" description="Disordered" evidence="1">
    <location>
        <begin position="487"/>
        <end position="518"/>
    </location>
</feature>
<dbReference type="Proteomes" id="UP001642483">
    <property type="component" value="Unassembled WGS sequence"/>
</dbReference>
<accession>A0ABP0GZ81</accession>
<feature type="region of interest" description="Disordered" evidence="1">
    <location>
        <begin position="1"/>
        <end position="36"/>
    </location>
</feature>
<reference evidence="2 3" key="1">
    <citation type="submission" date="2024-02" db="EMBL/GenBank/DDBJ databases">
        <authorList>
            <person name="Daric V."/>
            <person name="Darras S."/>
        </authorList>
    </citation>
    <scope>NUCLEOTIDE SEQUENCE [LARGE SCALE GENOMIC DNA]</scope>
</reference>
<feature type="region of interest" description="Disordered" evidence="1">
    <location>
        <begin position="268"/>
        <end position="388"/>
    </location>
</feature>
<keyword evidence="3" id="KW-1185">Reference proteome</keyword>
<proteinExistence type="predicted"/>
<feature type="region of interest" description="Disordered" evidence="1">
    <location>
        <begin position="83"/>
        <end position="103"/>
    </location>
</feature>
<feature type="region of interest" description="Disordered" evidence="1">
    <location>
        <begin position="581"/>
        <end position="633"/>
    </location>
</feature>
<feature type="compositionally biased region" description="Basic and acidic residues" evidence="1">
    <location>
        <begin position="272"/>
        <end position="292"/>
    </location>
</feature>
<name>A0ABP0GZ81_CLALP</name>
<feature type="region of interest" description="Disordered" evidence="1">
    <location>
        <begin position="407"/>
        <end position="427"/>
    </location>
</feature>